<dbReference type="SUPFAM" id="SSF56988">
    <property type="entry name" value="Anthrax protective antigen"/>
    <property type="match status" value="1"/>
</dbReference>
<reference evidence="2" key="1">
    <citation type="submission" date="2024-07" db="EMBL/GenBank/DDBJ databases">
        <authorList>
            <person name="Biller S.J."/>
        </authorList>
    </citation>
    <scope>NUCLEOTIDE SEQUENCE</scope>
    <source>
        <strain evidence="2">WC2409</strain>
    </source>
</reference>
<name>A0AB39W1D1_9FLAO</name>
<dbReference type="AlphaFoldDB" id="A0AB39W1D1"/>
<protein>
    <submittedName>
        <fullName evidence="2">T9SS sorting signal type C domain-containing protein</fullName>
    </submittedName>
</protein>
<organism evidence="2">
    <name type="scientific">Flavobacterium sp. WC2409</name>
    <dbReference type="NCBI Taxonomy" id="3234139"/>
    <lineage>
        <taxon>Bacteria</taxon>
        <taxon>Pseudomonadati</taxon>
        <taxon>Bacteroidota</taxon>
        <taxon>Flavobacteriia</taxon>
        <taxon>Flavobacteriales</taxon>
        <taxon>Flavobacteriaceae</taxon>
        <taxon>Flavobacterium</taxon>
    </lineage>
</organism>
<dbReference type="RefSeq" id="WP_369752741.1">
    <property type="nucleotide sequence ID" value="NZ_CP165625.1"/>
</dbReference>
<feature type="chain" id="PRO_5044325262" evidence="1">
    <location>
        <begin position="21"/>
        <end position="1148"/>
    </location>
</feature>
<evidence type="ECO:0000313" key="2">
    <source>
        <dbReference type="EMBL" id="XDU94909.1"/>
    </source>
</evidence>
<evidence type="ECO:0000256" key="1">
    <source>
        <dbReference type="SAM" id="SignalP"/>
    </source>
</evidence>
<accession>A0AB39W1D1</accession>
<sequence length="1148" mass="123374">MHKQLLLLFFFCLFIESSNAQCTITGNQTSYGASAWIGYVYANTNGGNPPSNAFTTTYQGFVNQPEIFDQNLGSGSISGTNLCGTYANNFAVRYKMNKTMPAGTYNFTVGGDDGYRLSIDGGTTYIINNWNDHGYVSSTTSVYLSGNTNFVLEYFETGGDSRVSFNYTVDPCSTAPTSITGNNNICNGFATTLTATGGSANSSTTYQWGTGTVGSNIIAGQTASSITVTPATSTTYWVRRIDSSPCNVTTGAASQLVTVNPNPGDQTSYGSNSWIGYVYAPTNTGNPPSNAFTTNYIGYITQSEMFNLDLVNGSISGPNLCSSYADYFAIRFKMQENLDAGYYTFTVGGDDGYRLSVDGGATFLTNLSDWTGHAYQSKTATVYLSGNTNFVLEYFESGGQSRVSFNYTVCKTSTAPTSISGASTLCTGEGGTTLIATGGILASNSVYQWGTGSTIGSNIITGQTTPDYVINPTVTTTYWTRIIDCSTYTTSGVTKTITVNTGTTAGTLSSTATTICKNTSPNPITIAGNVGSITKWQYANDNAFTSGVTDIASTATTLTSALMGNISTTRYYRAVVQSGSCPIKNTVPISITVPASLTYSNGAWNGTPDATTSVVISDNLILTNDLSVCSCQISNGYTLTVESDKNLIIQTTLTVDTNSNLIVKNNGSIVQAKDNYTNSGNITYIRSTTPIDKFDYTYWSTPVSPQTLYNLSPNTSGDKFYSFNETIDDWKQEDNSITMVKGKGYTIRGPQDYVSPKPLSVFDGTFKGAPNNGIITIGIGKAGNSNLLGNPYPSALDASSFLTANSSLLEGTIYLWTHNTDIALNTPNPGSGTYAYSSDDYASYNLTGGVGTAKAISSTNSGAVNANIPTGKIASGQAFFTTSKAIGTATFNNTMRVGANGITGTNNQFFKFSSNSKTTESKTIEKNRLWLDLYNDQGAFKQTLIGYITDATDDYDDSFDGESFDGNEFVDFYSINEDKILTIQGRALPFKDTDIVPIGYTTVIDGNFSIGIDQVDGDFTTQVVYLEDKLLDITHNLTEKPYDFTTEKGVFNDRFEIKYTNKTLGTDTFTPSNSNFAVYKKGKQIKLDSQTKLIQSVQIFNISGKLIYSQKEINNLKFSTTDLSINNQVVIVKTTLEDKEIITTKVIL</sequence>
<proteinExistence type="predicted"/>
<keyword evidence="1" id="KW-0732">Signal</keyword>
<dbReference type="EMBL" id="CP165625">
    <property type="protein sequence ID" value="XDU94909.1"/>
    <property type="molecule type" value="Genomic_DNA"/>
</dbReference>
<dbReference type="NCBIfam" id="NF033708">
    <property type="entry name" value="T9SS_Cterm_ChiA"/>
    <property type="match status" value="1"/>
</dbReference>
<feature type="signal peptide" evidence="1">
    <location>
        <begin position="1"/>
        <end position="20"/>
    </location>
</feature>
<gene>
    <name evidence="2" type="ORF">AB3G34_13575</name>
</gene>